<evidence type="ECO:0000313" key="3">
    <source>
        <dbReference type="Proteomes" id="UP000677515"/>
    </source>
</evidence>
<dbReference type="RefSeq" id="WP_212813346.1">
    <property type="nucleotide sequence ID" value="NZ_AP024329.1"/>
</dbReference>
<dbReference type="EMBL" id="AP024329">
    <property type="protein sequence ID" value="BCQ36812.1"/>
    <property type="molecule type" value="Genomic_DNA"/>
</dbReference>
<keyword evidence="3" id="KW-1185">Reference proteome</keyword>
<proteinExistence type="predicted"/>
<evidence type="ECO:0000256" key="1">
    <source>
        <dbReference type="SAM" id="SignalP"/>
    </source>
</evidence>
<name>A0ABN6DR18_ERWRD</name>
<organism evidence="2 3">
    <name type="scientific">Erwinia rhapontici</name>
    <name type="common">Pectobacterium rhapontici</name>
    <dbReference type="NCBI Taxonomy" id="55212"/>
    <lineage>
        <taxon>Bacteria</taxon>
        <taxon>Pseudomonadati</taxon>
        <taxon>Pseudomonadota</taxon>
        <taxon>Gammaproteobacteria</taxon>
        <taxon>Enterobacterales</taxon>
        <taxon>Erwiniaceae</taxon>
        <taxon>Erwinia</taxon>
    </lineage>
</organism>
<accession>A0ABN6DR18</accession>
<feature type="chain" id="PRO_5045712025" description="Type 1 fimbria pilin" evidence="1">
    <location>
        <begin position="26"/>
        <end position="216"/>
    </location>
</feature>
<sequence>MKKIRSPLTLTVMILLALGSNEIFASSQTTIKLQGEIMPGSCDIGMNSAGSIKLNLAGGQGSSHSGRTLLPEKKLGLMIQCQGATSFAFRARDIAPNAGNVQLAGEQQRDIFSLGLTNKGQAIGGYLALIDPEHSRMDGRVIPNVLVSDNEGVSWRTGQFRLTPSGENIYSWGNQITPGSARQVNIDIILKPFIFNLNQADTIKIDGMTTFEIVYL</sequence>
<keyword evidence="1" id="KW-0732">Signal</keyword>
<evidence type="ECO:0008006" key="4">
    <source>
        <dbReference type="Google" id="ProtNLM"/>
    </source>
</evidence>
<feature type="signal peptide" evidence="1">
    <location>
        <begin position="1"/>
        <end position="25"/>
    </location>
</feature>
<reference evidence="2 3" key="1">
    <citation type="submission" date="2021-01" db="EMBL/GenBank/DDBJ databases">
        <title>Complete genome sequence of Erwinia rhapontici MAFF 311153.</title>
        <authorList>
            <person name="Morohoshi T."/>
            <person name="Someya N."/>
        </authorList>
    </citation>
    <scope>NUCLEOTIDE SEQUENCE [LARGE SCALE GENOMIC DNA]</scope>
    <source>
        <strain evidence="2 3">MAFF 311153</strain>
    </source>
</reference>
<gene>
    <name evidence="2" type="ORF">ERHA53_41550</name>
</gene>
<protein>
    <recommendedName>
        <fullName evidence="4">Type 1 fimbria pilin</fullName>
    </recommendedName>
</protein>
<dbReference type="Proteomes" id="UP000677515">
    <property type="component" value="Chromosome"/>
</dbReference>
<evidence type="ECO:0000313" key="2">
    <source>
        <dbReference type="EMBL" id="BCQ36812.1"/>
    </source>
</evidence>